<protein>
    <submittedName>
        <fullName evidence="1">Uncharacterized protein</fullName>
    </submittedName>
</protein>
<dbReference type="OrthoDB" id="2548233at2759"/>
<sequence length="457" mass="51734">MQWTEVSPGCYERSFDSLEQFYRIIADAGAPLNKQHYLVSCTLRLKILPPVHEVQNAWKALRKQYPQIAAMPDETGTRFRYTVPSSTELNAWVQETLVVDQGRSANDIYEKEQPSSLFLLFYLPQARELLFRMPHWRIDGIGLMYLQTAFLRILSNGPSEKFQFDGSEAKYLAPSLDQIATVQLKTTAETSQAADEELGVFLRGLPSISIPTLPNVVPTTPRRIMSYFCEDTTQRIISTCKSRGLSVTAAIHSALVVATLPHAQHEFNSETRGQGGGKYTGFNAIDLRKYLPVPYNGPEAAVSIYHTGIPVSIDLAVHKSFESIAAEFQYGYRRNLSKDEPRNIFNFLAEYINKVVELLNAQPPDPLRAPAHPELSSIGLINDHLQAKHEGSASTIEVEEWWIAMEGINRLLLTKVWTWSGRMCLSVNWNEAFYEDSFVVKFLGEWKQIVLKELDIN</sequence>
<reference evidence="1" key="2">
    <citation type="journal article" date="2023" name="IMA Fungus">
        <title>Comparative genomic study of the Penicillium genus elucidates a diverse pangenome and 15 lateral gene transfer events.</title>
        <authorList>
            <person name="Petersen C."/>
            <person name="Sorensen T."/>
            <person name="Nielsen M.R."/>
            <person name="Sondergaard T.E."/>
            <person name="Sorensen J.L."/>
            <person name="Fitzpatrick D.A."/>
            <person name="Frisvad J.C."/>
            <person name="Nielsen K.L."/>
        </authorList>
    </citation>
    <scope>NUCLEOTIDE SEQUENCE</scope>
    <source>
        <strain evidence="1">IBT 15544</strain>
    </source>
</reference>
<reference evidence="1" key="1">
    <citation type="submission" date="2022-12" db="EMBL/GenBank/DDBJ databases">
        <authorList>
            <person name="Petersen C."/>
        </authorList>
    </citation>
    <scope>NUCLEOTIDE SEQUENCE</scope>
    <source>
        <strain evidence="1">IBT 15544</strain>
    </source>
</reference>
<organism evidence="1 2">
    <name type="scientific">Penicillium cinerascens</name>
    <dbReference type="NCBI Taxonomy" id="70096"/>
    <lineage>
        <taxon>Eukaryota</taxon>
        <taxon>Fungi</taxon>
        <taxon>Dikarya</taxon>
        <taxon>Ascomycota</taxon>
        <taxon>Pezizomycotina</taxon>
        <taxon>Eurotiomycetes</taxon>
        <taxon>Eurotiomycetidae</taxon>
        <taxon>Eurotiales</taxon>
        <taxon>Aspergillaceae</taxon>
        <taxon>Penicillium</taxon>
    </lineage>
</organism>
<evidence type="ECO:0000313" key="1">
    <source>
        <dbReference type="EMBL" id="KAJ5203661.1"/>
    </source>
</evidence>
<accession>A0A9W9SZI9</accession>
<name>A0A9W9SZI9_9EURO</name>
<dbReference type="Gene3D" id="3.30.559.30">
    <property type="entry name" value="Nonribosomal peptide synthetase, condensation domain"/>
    <property type="match status" value="1"/>
</dbReference>
<dbReference type="Gene3D" id="3.30.559.10">
    <property type="entry name" value="Chloramphenicol acetyltransferase-like domain"/>
    <property type="match status" value="1"/>
</dbReference>
<dbReference type="Proteomes" id="UP001150904">
    <property type="component" value="Unassembled WGS sequence"/>
</dbReference>
<dbReference type="PANTHER" id="PTHR42034">
    <property type="entry name" value="CHROMOSOME 7, WHOLE GENOME SHOTGUN SEQUENCE-RELATED"/>
    <property type="match status" value="1"/>
</dbReference>
<comment type="caution">
    <text evidence="1">The sequence shown here is derived from an EMBL/GenBank/DDBJ whole genome shotgun (WGS) entry which is preliminary data.</text>
</comment>
<dbReference type="AlphaFoldDB" id="A0A9W9SZI9"/>
<proteinExistence type="predicted"/>
<dbReference type="GeneID" id="83178903"/>
<keyword evidence="2" id="KW-1185">Reference proteome</keyword>
<gene>
    <name evidence="1" type="ORF">N7498_004540</name>
</gene>
<dbReference type="PANTHER" id="PTHR42034:SF1">
    <property type="entry name" value="CONDENSATION DOMAIN-CONTAINING PROTEIN"/>
    <property type="match status" value="1"/>
</dbReference>
<dbReference type="EMBL" id="JAPQKR010000012">
    <property type="protein sequence ID" value="KAJ5203661.1"/>
    <property type="molecule type" value="Genomic_DNA"/>
</dbReference>
<dbReference type="RefSeq" id="XP_058308140.1">
    <property type="nucleotide sequence ID" value="XM_058451602.1"/>
</dbReference>
<evidence type="ECO:0000313" key="2">
    <source>
        <dbReference type="Proteomes" id="UP001150904"/>
    </source>
</evidence>
<dbReference type="InterPro" id="IPR023213">
    <property type="entry name" value="CAT-like_dom_sf"/>
</dbReference>